<accession>A0A5H2WZB6</accession>
<dbReference type="InterPro" id="IPR015510">
    <property type="entry name" value="PGRP"/>
</dbReference>
<dbReference type="PANTHER" id="PTHR11022">
    <property type="entry name" value="PEPTIDOGLYCAN RECOGNITION PROTEIN"/>
    <property type="match status" value="1"/>
</dbReference>
<dbReference type="InterPro" id="IPR036505">
    <property type="entry name" value="Amidase/PGRP_sf"/>
</dbReference>
<gene>
    <name evidence="5" type="primary">PGRP6</name>
</gene>
<dbReference type="GO" id="GO:0008745">
    <property type="term" value="F:N-acetylmuramoyl-L-alanine amidase activity"/>
    <property type="evidence" value="ECO:0007669"/>
    <property type="project" value="InterPro"/>
</dbReference>
<sequence>MGLWSSKEGYRSSYLPPNTISREEWSAKTPRERRVQVLPAHTVTISYTDTEPCTTREECVRRVQTIQKLDMQEHGSPDIEHHFLVGGDGRVYEGRGWRSTGRQYSQEQLAALNNRSIDIAYIGYYEEKEPNRKMVDAVIELLRFGLYRKFIDSRLKVSDILGHE</sequence>
<dbReference type="Gene3D" id="3.40.80.10">
    <property type="entry name" value="Peptidoglycan recognition protein-like"/>
    <property type="match status" value="1"/>
</dbReference>
<keyword evidence="2" id="KW-0399">Innate immunity</keyword>
<evidence type="ECO:0000256" key="2">
    <source>
        <dbReference type="ARBA" id="ARBA00022588"/>
    </source>
</evidence>
<evidence type="ECO:0000259" key="4">
    <source>
        <dbReference type="SMART" id="SM00701"/>
    </source>
</evidence>
<dbReference type="GO" id="GO:0009253">
    <property type="term" value="P:peptidoglycan catabolic process"/>
    <property type="evidence" value="ECO:0007669"/>
    <property type="project" value="InterPro"/>
</dbReference>
<dbReference type="InterPro" id="IPR002502">
    <property type="entry name" value="Amidase_domain"/>
</dbReference>
<dbReference type="GO" id="GO:0008270">
    <property type="term" value="F:zinc ion binding"/>
    <property type="evidence" value="ECO:0007669"/>
    <property type="project" value="InterPro"/>
</dbReference>
<dbReference type="CDD" id="cd06583">
    <property type="entry name" value="PGRP"/>
    <property type="match status" value="1"/>
</dbReference>
<dbReference type="InterPro" id="IPR006619">
    <property type="entry name" value="PGRP_domain_met/bac"/>
</dbReference>
<evidence type="ECO:0000256" key="1">
    <source>
        <dbReference type="ARBA" id="ARBA00007553"/>
    </source>
</evidence>
<dbReference type="SMART" id="SM00701">
    <property type="entry name" value="PGRP"/>
    <property type="match status" value="1"/>
</dbReference>
<protein>
    <submittedName>
        <fullName evidence="5">Peptidoglycan recognition protein 6</fullName>
    </submittedName>
</protein>
<reference evidence="5" key="1">
    <citation type="submission" date="2019-05" db="EMBL/GenBank/DDBJ databases">
        <title>A large number of peptidoglycan recognition protein genes expressed in the bacteriome of the green rice leafhopper Nephotettix cincticeps (Hemiptera, Cicadellidae).</title>
        <authorList>
            <person name="Tomizawa M."/>
            <person name="Nakamura Y."/>
            <person name="Suetsugu Y."/>
            <person name="Noda H."/>
        </authorList>
    </citation>
    <scope>NUCLEOTIDE SEQUENCE</scope>
</reference>
<feature type="domain" description="Peptidoglycan recognition protein family" evidence="4">
    <location>
        <begin position="17"/>
        <end position="164"/>
    </location>
</feature>
<dbReference type="Pfam" id="PF01510">
    <property type="entry name" value="Amidase_2"/>
    <property type="match status" value="1"/>
</dbReference>
<name>A0A5H2WZB6_NEPCI</name>
<comment type="similarity">
    <text evidence="1">Belongs to the N-acetylmuramoyl-L-alanine amidase 2 family.</text>
</comment>
<organism evidence="5">
    <name type="scientific">Nephotettix cincticeps</name>
    <name type="common">Green rice leafhopper</name>
    <name type="synonym">Selenocephalus cincticeps</name>
    <dbReference type="NCBI Taxonomy" id="94400"/>
    <lineage>
        <taxon>Eukaryota</taxon>
        <taxon>Metazoa</taxon>
        <taxon>Ecdysozoa</taxon>
        <taxon>Arthropoda</taxon>
        <taxon>Hexapoda</taxon>
        <taxon>Insecta</taxon>
        <taxon>Pterygota</taxon>
        <taxon>Neoptera</taxon>
        <taxon>Paraneoptera</taxon>
        <taxon>Hemiptera</taxon>
        <taxon>Auchenorrhyncha</taxon>
        <taxon>Membracoidea</taxon>
        <taxon>Cicadellidae</taxon>
        <taxon>Deltocephalinae</taxon>
        <taxon>Chiasmini</taxon>
        <taxon>Nephotettix</taxon>
    </lineage>
</organism>
<evidence type="ECO:0000313" key="5">
    <source>
        <dbReference type="EMBL" id="BBK26505.1"/>
    </source>
</evidence>
<dbReference type="AlphaFoldDB" id="A0A5H2WZB6"/>
<dbReference type="PANTHER" id="PTHR11022:SF41">
    <property type="entry name" value="PEPTIDOGLYCAN-RECOGNITION PROTEIN LC-RELATED"/>
    <property type="match status" value="1"/>
</dbReference>
<keyword evidence="3" id="KW-0391">Immunity</keyword>
<dbReference type="EMBL" id="LC484299">
    <property type="protein sequence ID" value="BBK26505.1"/>
    <property type="molecule type" value="mRNA"/>
</dbReference>
<proteinExistence type="evidence at transcript level"/>
<evidence type="ECO:0000256" key="3">
    <source>
        <dbReference type="ARBA" id="ARBA00022859"/>
    </source>
</evidence>
<dbReference type="SUPFAM" id="SSF55846">
    <property type="entry name" value="N-acetylmuramoyl-L-alanine amidase-like"/>
    <property type="match status" value="1"/>
</dbReference>
<dbReference type="GO" id="GO:0045087">
    <property type="term" value="P:innate immune response"/>
    <property type="evidence" value="ECO:0007669"/>
    <property type="project" value="UniProtKB-KW"/>
</dbReference>